<protein>
    <submittedName>
        <fullName evidence="1">Uncharacterized protein</fullName>
    </submittedName>
</protein>
<keyword evidence="2" id="KW-1185">Reference proteome</keyword>
<organism evidence="1 2">
    <name type="scientific">Salmonella phage FSL SP-126</name>
    <dbReference type="NCBI Taxonomy" id="2928681"/>
    <lineage>
        <taxon>Viruses</taxon>
        <taxon>Duplodnaviria</taxon>
        <taxon>Heunggongvirae</taxon>
        <taxon>Uroviricota</taxon>
        <taxon>Caudoviricetes</taxon>
        <taxon>Drexlerviridae</taxon>
        <taxon>Tempevirinae</taxon>
        <taxon>Tlsvirus</taxon>
        <taxon>Tlsvirus SP126</taxon>
    </lineage>
</organism>
<dbReference type="OrthoDB" id="36167at10239"/>
<accession>S4TQG6</accession>
<gene>
    <name evidence="1" type="ORF">SP126_00265</name>
</gene>
<proteinExistence type="predicted"/>
<dbReference type="EMBL" id="KC139513">
    <property type="protein sequence ID" value="AGF87883.1"/>
    <property type="molecule type" value="Genomic_DNA"/>
</dbReference>
<evidence type="ECO:0000313" key="2">
    <source>
        <dbReference type="Proteomes" id="UP000232892"/>
    </source>
</evidence>
<evidence type="ECO:0000313" key="1">
    <source>
        <dbReference type="EMBL" id="AGF87883.1"/>
    </source>
</evidence>
<name>S4TQG6_9CAUD</name>
<dbReference type="Proteomes" id="UP000232892">
    <property type="component" value="Segment"/>
</dbReference>
<reference evidence="1 2" key="1">
    <citation type="journal article" date="2013" name="BMC Genomics">
        <title>Genomic characterization provides new insight into Salmonella phage diversity.</title>
        <authorList>
            <person name="Moreno Switt A.I."/>
            <person name="Orsi R.H."/>
            <person name="den Bakker H.C."/>
            <person name="Vongkamjan K."/>
            <person name="Altier C."/>
            <person name="Wiedmann M."/>
        </authorList>
    </citation>
    <scope>NUCLEOTIDE SEQUENCE [LARGE SCALE GENOMIC DNA]</scope>
</reference>
<sequence>MRYIEHIEIKGDFTMATIQQAIDLATEKGITVTDYYTTKRKGQKVGAFKCMVRGGLQIEVRQTEKGSRTWTICQKGISVFYGSQSECIIKCVEWLTK</sequence>